<protein>
    <recommendedName>
        <fullName evidence="2">Periphilin-1 C-terminal domain-containing protein</fullName>
    </recommendedName>
</protein>
<feature type="compositionally biased region" description="Polar residues" evidence="1">
    <location>
        <begin position="244"/>
        <end position="259"/>
    </location>
</feature>
<dbReference type="PANTHER" id="PTHR15836">
    <property type="entry name" value="PERIPHILIN 1"/>
    <property type="match status" value="1"/>
</dbReference>
<dbReference type="GeneTree" id="ENSGT00390000016228"/>
<evidence type="ECO:0000259" key="2">
    <source>
        <dbReference type="Pfam" id="PF25234"/>
    </source>
</evidence>
<reference evidence="3" key="3">
    <citation type="submission" date="2025-09" db="UniProtKB">
        <authorList>
            <consortium name="Ensembl"/>
        </authorList>
    </citation>
    <scope>IDENTIFICATION</scope>
</reference>
<feature type="region of interest" description="Disordered" evidence="1">
    <location>
        <begin position="1"/>
        <end position="279"/>
    </location>
</feature>
<evidence type="ECO:0000313" key="4">
    <source>
        <dbReference type="Proteomes" id="UP000694580"/>
    </source>
</evidence>
<name>A0AAY4EN94_9TELE</name>
<dbReference type="PANTHER" id="PTHR15836:SF4">
    <property type="entry name" value="PERIPHILIN-1"/>
    <property type="match status" value="1"/>
</dbReference>
<feature type="compositionally biased region" description="Basic and acidic residues" evidence="1">
    <location>
        <begin position="148"/>
        <end position="157"/>
    </location>
</feature>
<reference evidence="3" key="2">
    <citation type="submission" date="2025-08" db="UniProtKB">
        <authorList>
            <consortium name="Ensembl"/>
        </authorList>
    </citation>
    <scope>IDENTIFICATION</scope>
</reference>
<evidence type="ECO:0000313" key="3">
    <source>
        <dbReference type="Ensembl" id="ENSDCDP00010059122.1"/>
    </source>
</evidence>
<feature type="compositionally biased region" description="Basic and acidic residues" evidence="1">
    <location>
        <begin position="1"/>
        <end position="20"/>
    </location>
</feature>
<organism evidence="3 4">
    <name type="scientific">Denticeps clupeoides</name>
    <name type="common">denticle herring</name>
    <dbReference type="NCBI Taxonomy" id="299321"/>
    <lineage>
        <taxon>Eukaryota</taxon>
        <taxon>Metazoa</taxon>
        <taxon>Chordata</taxon>
        <taxon>Craniata</taxon>
        <taxon>Vertebrata</taxon>
        <taxon>Euteleostomi</taxon>
        <taxon>Actinopterygii</taxon>
        <taxon>Neopterygii</taxon>
        <taxon>Teleostei</taxon>
        <taxon>Clupei</taxon>
        <taxon>Clupeiformes</taxon>
        <taxon>Denticipitoidei</taxon>
        <taxon>Denticipitidae</taxon>
        <taxon>Denticeps</taxon>
    </lineage>
</organism>
<dbReference type="GO" id="GO:0045892">
    <property type="term" value="P:negative regulation of DNA-templated transcription"/>
    <property type="evidence" value="ECO:0007669"/>
    <property type="project" value="InterPro"/>
</dbReference>
<feature type="compositionally biased region" description="Basic and acidic residues" evidence="1">
    <location>
        <begin position="165"/>
        <end position="175"/>
    </location>
</feature>
<dbReference type="GeneID" id="114765382"/>
<feature type="compositionally biased region" description="Low complexity" evidence="1">
    <location>
        <begin position="180"/>
        <end position="192"/>
    </location>
</feature>
<dbReference type="GO" id="GO:0045814">
    <property type="term" value="P:negative regulation of gene expression, epigenetic"/>
    <property type="evidence" value="ECO:0007669"/>
    <property type="project" value="TreeGrafter"/>
</dbReference>
<sequence>MANFRRERNIRDAYEERFPAERGAPYPRGERRSFGRPDEEYGRGFDYDNSRFYPNGAPRSYHGDEQRSYHGDGAHFPAARREDSYYYRGPREDPPPGRPMEFRSVGRGPSHPPNVRGQGSYLAPRSLTNLGPEAGDDTIMQAILSLDRSSEDREGARRKAPFTGPRERSPLRRDIPPSPHSRSGSSLSSRSFSPDRGKSHPYPPPLKNMGGLSGVPAESSHQRGFAQEQVPVPVPHAKDRPSTFVITSRDGSPHSSASVSKDEAPLTEGPADEAPSTEESTILLDDFQERRAQAIAAKAHEIEKVYRQDCETFGMVVKMLVSKEPSLEKLLQTPLRENLCDIRERCLEDLRGFISDLDDAVHNQEQSV</sequence>
<reference evidence="3 4" key="1">
    <citation type="submission" date="2020-06" db="EMBL/GenBank/DDBJ databases">
        <authorList>
            <consortium name="Wellcome Sanger Institute Data Sharing"/>
        </authorList>
    </citation>
    <scope>NUCLEOTIDE SEQUENCE [LARGE SCALE GENOMIC DNA]</scope>
</reference>
<feature type="domain" description="Periphilin-1 C-terminal" evidence="2">
    <location>
        <begin position="279"/>
        <end position="359"/>
    </location>
</feature>
<gene>
    <name evidence="3" type="primary">PPHLN1</name>
</gene>
<proteinExistence type="predicted"/>
<dbReference type="Ensembl" id="ENSDCDT00010069833.1">
    <property type="protein sequence ID" value="ENSDCDP00010059122.1"/>
    <property type="gene ID" value="ENSDCDG00010033113.1"/>
</dbReference>
<dbReference type="GO" id="GO:0005654">
    <property type="term" value="C:nucleoplasm"/>
    <property type="evidence" value="ECO:0007669"/>
    <property type="project" value="TreeGrafter"/>
</dbReference>
<feature type="compositionally biased region" description="Basic and acidic residues" evidence="1">
    <location>
        <begin position="61"/>
        <end position="95"/>
    </location>
</feature>
<keyword evidence="4" id="KW-1185">Reference proteome</keyword>
<dbReference type="Proteomes" id="UP000694580">
    <property type="component" value="Chromosome 15"/>
</dbReference>
<dbReference type="CDD" id="cd22896">
    <property type="entry name" value="periphilin-like"/>
    <property type="match status" value="1"/>
</dbReference>
<evidence type="ECO:0000256" key="1">
    <source>
        <dbReference type="SAM" id="MobiDB-lite"/>
    </source>
</evidence>
<dbReference type="RefSeq" id="XP_028811398.1">
    <property type="nucleotide sequence ID" value="XM_028955565.1"/>
</dbReference>
<dbReference type="Pfam" id="PF25234">
    <property type="entry name" value="Periphilin_C"/>
    <property type="match status" value="1"/>
</dbReference>
<dbReference type="GO" id="GO:0097355">
    <property type="term" value="P:protein localization to heterochromatin"/>
    <property type="evidence" value="ECO:0007669"/>
    <property type="project" value="TreeGrafter"/>
</dbReference>
<feature type="compositionally biased region" description="Basic and acidic residues" evidence="1">
    <location>
        <begin position="28"/>
        <end position="49"/>
    </location>
</feature>
<accession>A0AAY4EN94</accession>
<dbReference type="AlphaFoldDB" id="A0AAY4EN94"/>
<dbReference type="InterPro" id="IPR057603">
    <property type="entry name" value="Periphilin-1_C"/>
</dbReference>
<dbReference type="InterPro" id="IPR028851">
    <property type="entry name" value="Pphln1"/>
</dbReference>